<feature type="region of interest" description="Disordered" evidence="1">
    <location>
        <begin position="52"/>
        <end position="76"/>
    </location>
</feature>
<reference evidence="3" key="1">
    <citation type="journal article" date="2019" name="Int. J. Syst. Evol. Microbiol.">
        <title>The Global Catalogue of Microorganisms (GCM) 10K type strain sequencing project: providing services to taxonomists for standard genome sequencing and annotation.</title>
        <authorList>
            <consortium name="The Broad Institute Genomics Platform"/>
            <consortium name="The Broad Institute Genome Sequencing Center for Infectious Disease"/>
            <person name="Wu L."/>
            <person name="Ma J."/>
        </authorList>
    </citation>
    <scope>NUCLEOTIDE SEQUENCE [LARGE SCALE GENOMIC DNA]</scope>
    <source>
        <strain evidence="3">JCM 9373</strain>
    </source>
</reference>
<sequence>MATIQIRDIPDGVCLTYKERAMRARQSSQEYPLGELVADARQPSLEEILERAEAGAVDTASPEDIPSEPARGRSQK</sequence>
<name>A0ABP6MJB7_9ACTN</name>
<keyword evidence="3" id="KW-1185">Reference proteome</keyword>
<dbReference type="Proteomes" id="UP001500320">
    <property type="component" value="Unassembled WGS sequence"/>
</dbReference>
<evidence type="ECO:0000313" key="3">
    <source>
        <dbReference type="Proteomes" id="UP001500320"/>
    </source>
</evidence>
<accession>A0ABP6MJB7</accession>
<evidence type="ECO:0000256" key="1">
    <source>
        <dbReference type="SAM" id="MobiDB-lite"/>
    </source>
</evidence>
<protein>
    <submittedName>
        <fullName evidence="2">Uncharacterized protein</fullName>
    </submittedName>
</protein>
<comment type="caution">
    <text evidence="2">The sequence shown here is derived from an EMBL/GenBank/DDBJ whole genome shotgun (WGS) entry which is preliminary data.</text>
</comment>
<proteinExistence type="predicted"/>
<evidence type="ECO:0000313" key="2">
    <source>
        <dbReference type="EMBL" id="GAA3116455.1"/>
    </source>
</evidence>
<gene>
    <name evidence="2" type="ORF">GCM10010466_04370</name>
</gene>
<dbReference type="RefSeq" id="WP_344855287.1">
    <property type="nucleotide sequence ID" value="NZ_BAAAUT010000003.1"/>
</dbReference>
<dbReference type="EMBL" id="BAAAUT010000003">
    <property type="protein sequence ID" value="GAA3116455.1"/>
    <property type="molecule type" value="Genomic_DNA"/>
</dbReference>
<organism evidence="2 3">
    <name type="scientific">Planomonospora alba</name>
    <dbReference type="NCBI Taxonomy" id="161354"/>
    <lineage>
        <taxon>Bacteria</taxon>
        <taxon>Bacillati</taxon>
        <taxon>Actinomycetota</taxon>
        <taxon>Actinomycetes</taxon>
        <taxon>Streptosporangiales</taxon>
        <taxon>Streptosporangiaceae</taxon>
        <taxon>Planomonospora</taxon>
    </lineage>
</organism>